<gene>
    <name evidence="1" type="ORF">cyc_05656</name>
</gene>
<proteinExistence type="predicted"/>
<dbReference type="Proteomes" id="UP000095192">
    <property type="component" value="Unassembled WGS sequence"/>
</dbReference>
<reference evidence="1 2" key="1">
    <citation type="journal article" date="2016" name="BMC Genomics">
        <title>Comparative genomics reveals Cyclospora cayetanensis possesses coccidia-like metabolism and invasion components but unique surface antigens.</title>
        <authorList>
            <person name="Liu S."/>
            <person name="Wang L."/>
            <person name="Zheng H."/>
            <person name="Xu Z."/>
            <person name="Roellig D.M."/>
            <person name="Li N."/>
            <person name="Frace M.A."/>
            <person name="Tang K."/>
            <person name="Arrowood M.J."/>
            <person name="Moss D.M."/>
            <person name="Zhang L."/>
            <person name="Feng Y."/>
            <person name="Xiao L."/>
        </authorList>
    </citation>
    <scope>NUCLEOTIDE SEQUENCE [LARGE SCALE GENOMIC DNA]</scope>
    <source>
        <strain evidence="1 2">CHN_HEN01</strain>
    </source>
</reference>
<evidence type="ECO:0000313" key="2">
    <source>
        <dbReference type="Proteomes" id="UP000095192"/>
    </source>
</evidence>
<dbReference type="VEuPathDB" id="ToxoDB:cyc_05656"/>
<dbReference type="InParanoid" id="A0A1D3D4Y4"/>
<evidence type="ECO:0000313" key="1">
    <source>
        <dbReference type="EMBL" id="OEH78495.1"/>
    </source>
</evidence>
<dbReference type="EMBL" id="JROU02000708">
    <property type="protein sequence ID" value="OEH78495.1"/>
    <property type="molecule type" value="Genomic_DNA"/>
</dbReference>
<name>A0A1D3D4Y4_9EIME</name>
<organism evidence="1 2">
    <name type="scientific">Cyclospora cayetanensis</name>
    <dbReference type="NCBI Taxonomy" id="88456"/>
    <lineage>
        <taxon>Eukaryota</taxon>
        <taxon>Sar</taxon>
        <taxon>Alveolata</taxon>
        <taxon>Apicomplexa</taxon>
        <taxon>Conoidasida</taxon>
        <taxon>Coccidia</taxon>
        <taxon>Eucoccidiorida</taxon>
        <taxon>Eimeriorina</taxon>
        <taxon>Eimeriidae</taxon>
        <taxon>Cyclospora</taxon>
    </lineage>
</organism>
<dbReference type="AlphaFoldDB" id="A0A1D3D4Y4"/>
<accession>A0A1D3D4Y4</accession>
<keyword evidence="2" id="KW-1185">Reference proteome</keyword>
<comment type="caution">
    <text evidence="1">The sequence shown here is derived from an EMBL/GenBank/DDBJ whole genome shotgun (WGS) entry which is preliminary data.</text>
</comment>
<protein>
    <submittedName>
        <fullName evidence="1">Uncharacterized protein</fullName>
    </submittedName>
</protein>
<sequence>MTFSLDLSTIMDFSAWKSHWKTRIHPEQRAVEDSVPGSAGKKYLLVSSTTPTSSIVSEEEFVLQKDGAESPIRELEYTDMPFDLANTLFKLRQQADWDWDDDGIRQGWMAVYMDDIKL</sequence>